<feature type="transmembrane region" description="Helical" evidence="2">
    <location>
        <begin position="94"/>
        <end position="111"/>
    </location>
</feature>
<name>A0A8T8E633_9EURY</name>
<evidence type="ECO:0000313" key="4">
    <source>
        <dbReference type="EMBL" id="QRV17344.1"/>
    </source>
</evidence>
<keyword evidence="2" id="KW-0472">Membrane</keyword>
<dbReference type="Proteomes" id="UP000637819">
    <property type="component" value="Chromosome"/>
</dbReference>
<dbReference type="AlphaFoldDB" id="A0A8T8E633"/>
<accession>A0A8T8E633</accession>
<dbReference type="KEGG" id="hsal:JMJ58_16975"/>
<organism evidence="4 5">
    <name type="scientific">Haloterrigena salifodinae</name>
    <dbReference type="NCBI Taxonomy" id="2675099"/>
    <lineage>
        <taxon>Archaea</taxon>
        <taxon>Methanobacteriati</taxon>
        <taxon>Methanobacteriota</taxon>
        <taxon>Stenosarchaea group</taxon>
        <taxon>Halobacteria</taxon>
        <taxon>Halobacteriales</taxon>
        <taxon>Natrialbaceae</taxon>
        <taxon>Haloterrigena</taxon>
    </lineage>
</organism>
<dbReference type="InterPro" id="IPR025403">
    <property type="entry name" value="TgpA-like_C"/>
</dbReference>
<evidence type="ECO:0000313" key="5">
    <source>
        <dbReference type="Proteomes" id="UP000637819"/>
    </source>
</evidence>
<feature type="transmembrane region" description="Helical" evidence="2">
    <location>
        <begin position="47"/>
        <end position="64"/>
    </location>
</feature>
<dbReference type="OrthoDB" id="206550at2157"/>
<evidence type="ECO:0000256" key="2">
    <source>
        <dbReference type="SAM" id="Phobius"/>
    </source>
</evidence>
<evidence type="ECO:0000256" key="1">
    <source>
        <dbReference type="SAM" id="MobiDB-lite"/>
    </source>
</evidence>
<feature type="region of interest" description="Disordered" evidence="1">
    <location>
        <begin position="134"/>
        <end position="153"/>
    </location>
</feature>
<protein>
    <submittedName>
        <fullName evidence="4">DUF4129 domain-containing protein</fullName>
    </submittedName>
</protein>
<keyword evidence="2" id="KW-1133">Transmembrane helix</keyword>
<feature type="domain" description="Protein-glutamine gamma-glutamyltransferase-like C-terminal" evidence="3">
    <location>
        <begin position="157"/>
        <end position="222"/>
    </location>
</feature>
<keyword evidence="2" id="KW-0812">Transmembrane</keyword>
<dbReference type="EMBL" id="CP069188">
    <property type="protein sequence ID" value="QRV17344.1"/>
    <property type="molecule type" value="Genomic_DNA"/>
</dbReference>
<proteinExistence type="predicted"/>
<gene>
    <name evidence="4" type="ORF">JMJ58_16975</name>
</gene>
<sequence length="232" mass="24682">MRRNGTVLIATALLSILTLGGTAAVLESTPIPSSYDAPADGTGGSGLSLMAVLILLVDALLSLFGIEADPAALATGTGSWADALVAALGVLRSVALPLLGIGVIATIVLHVRRRLPTSVSGSLVFRLGARRSSNRTSRSTATDQSWPPAEPRDDVAEAWVSMTDRLDVERPRSRTPEEWAEAAIDAGYDEEAVTTITELYRETRYGDATEPLERRRDAIRELERLEGGGDTE</sequence>
<dbReference type="Pfam" id="PF13559">
    <property type="entry name" value="DUF4129"/>
    <property type="match status" value="1"/>
</dbReference>
<evidence type="ECO:0000259" key="3">
    <source>
        <dbReference type="Pfam" id="PF13559"/>
    </source>
</evidence>
<reference evidence="4 5" key="1">
    <citation type="submission" date="2021-01" db="EMBL/GenBank/DDBJ databases">
        <title>Genome Sequence and Methylation Pattern of Haloterrigena salifodinae BOL5-1, An Extremely Halophilic Archaeon from a Bolivian Salt Mine.</title>
        <authorList>
            <person name="DasSarma P."/>
            <person name="Anton B.P."/>
            <person name="DasSarma S.L."/>
            <person name="von Ehrenheim H.A.L."/>
            <person name="Martinez F.L."/>
            <person name="Guzman D."/>
            <person name="Roberts R.J."/>
            <person name="DasSarma S."/>
        </authorList>
    </citation>
    <scope>NUCLEOTIDE SEQUENCE [LARGE SCALE GENOMIC DNA]</scope>
    <source>
        <strain evidence="4 5">BOL5-1</strain>
    </source>
</reference>
<keyword evidence="5" id="KW-1185">Reference proteome</keyword>